<protein>
    <recommendedName>
        <fullName evidence="1">GRPD C-terminal domain-containing protein</fullName>
    </recommendedName>
</protein>
<feature type="domain" description="GRPD C-terminal" evidence="1">
    <location>
        <begin position="480"/>
        <end position="643"/>
    </location>
</feature>
<dbReference type="InterPro" id="IPR009836">
    <property type="entry name" value="GRDP-like"/>
</dbReference>
<sequence>MPSSSTSNKFTDSIRSLSEISEENEPIRISVDLVAAARRQLAFFRTVAESQWLHETPYVHESVRRYDELWMPLICDLSSGPNPPIVQPPLDIQWVWLCHTLNQASYRRYCESRFSKLISKSMILDDENEEYALNRCRDMWSLRYPSEPFEQEPVLTTKNRIVANIDLISEVSKHNSLLQRFSEPYMSEIVYLISAKQRYRGVLYLSQRFNDGRSRLVPTSDIQLIWITHQSYPSIYAEDTKSIEAEMGKVVEVCEKVRDEDVVATKRVWESTFDQPYEKAGATIEGTIGGFKRPVYWEVLDIDFNSRYKSMEARFLLEVCVFFKSKCETKNHDNIVRLRPIRSHRDLKIDQPISSISSQTWRKSWHLYCEFGTRGLQFTLQKQGQSCCTTTTAINTTSQHNNTYMFHWNDLLRAPSLSLERQLRPHLRALVSITPPIQAPCLLKCVPDRVTDDSGAMVSDVVLKMNRYRPQEGRWLSRTVLDHAGKECFVVRVRVAEGFWRRGGDNPVAVKWADRLVEIREGSWAYIAGSIGVAPEKVVGTARPIEESSSESERSWSLSTGDELRIKWDSSGLSFHLENETSPGRVRLLKGRKLHYEIGLENVENRRGDDEEDGFATLVRYTSENPNGRAMALMNWKLLAVEFHPDEDAVLVLLISMAILRSASEMAREDKGSLLVRRRVKEAKVGSRDWGSVVIHPMCSSSTSSTSSPHVQPWHLNAKEVVGNGEVKSLQQPKLMYSPAEGGDSLYKKALLGYT</sequence>
<proteinExistence type="predicted"/>
<dbReference type="EMBL" id="JBBNAG010000004">
    <property type="protein sequence ID" value="KAK9139292.1"/>
    <property type="molecule type" value="Genomic_DNA"/>
</dbReference>
<comment type="caution">
    <text evidence="2">The sequence shown here is derived from an EMBL/GenBank/DDBJ whole genome shotgun (WGS) entry which is preliminary data.</text>
</comment>
<keyword evidence="3" id="KW-1185">Reference proteome</keyword>
<evidence type="ECO:0000313" key="2">
    <source>
        <dbReference type="EMBL" id="KAK9139292.1"/>
    </source>
</evidence>
<accession>A0AAP0JUN8</accession>
<dbReference type="Proteomes" id="UP001419268">
    <property type="component" value="Unassembled WGS sequence"/>
</dbReference>
<name>A0AAP0JUN8_9MAGN</name>
<reference evidence="2 3" key="1">
    <citation type="submission" date="2024-01" db="EMBL/GenBank/DDBJ databases">
        <title>Genome assemblies of Stephania.</title>
        <authorList>
            <person name="Yang L."/>
        </authorList>
    </citation>
    <scope>NUCLEOTIDE SEQUENCE [LARGE SCALE GENOMIC DNA]</scope>
    <source>
        <strain evidence="2">JXDWG</strain>
        <tissue evidence="2">Leaf</tissue>
    </source>
</reference>
<evidence type="ECO:0000313" key="3">
    <source>
        <dbReference type="Proteomes" id="UP001419268"/>
    </source>
</evidence>
<dbReference type="Pfam" id="PF07173">
    <property type="entry name" value="GRDP-like"/>
    <property type="match status" value="1"/>
</dbReference>
<dbReference type="PANTHER" id="PTHR34365">
    <property type="entry name" value="ENOLASE (DUF1399)"/>
    <property type="match status" value="1"/>
</dbReference>
<evidence type="ECO:0000259" key="1">
    <source>
        <dbReference type="Pfam" id="PF25335"/>
    </source>
</evidence>
<gene>
    <name evidence="2" type="ORF">Scep_008973</name>
</gene>
<dbReference type="Pfam" id="PF25335">
    <property type="entry name" value="GRDP_C"/>
    <property type="match status" value="1"/>
</dbReference>
<organism evidence="2 3">
    <name type="scientific">Stephania cephalantha</name>
    <dbReference type="NCBI Taxonomy" id="152367"/>
    <lineage>
        <taxon>Eukaryota</taxon>
        <taxon>Viridiplantae</taxon>
        <taxon>Streptophyta</taxon>
        <taxon>Embryophyta</taxon>
        <taxon>Tracheophyta</taxon>
        <taxon>Spermatophyta</taxon>
        <taxon>Magnoliopsida</taxon>
        <taxon>Ranunculales</taxon>
        <taxon>Menispermaceae</taxon>
        <taxon>Menispermoideae</taxon>
        <taxon>Cissampelideae</taxon>
        <taxon>Stephania</taxon>
    </lineage>
</organism>
<dbReference type="AlphaFoldDB" id="A0AAP0JUN8"/>
<dbReference type="InterPro" id="IPR057518">
    <property type="entry name" value="GRDP_C"/>
</dbReference>
<dbReference type="PANTHER" id="PTHR34365:SF2">
    <property type="entry name" value="ENOLASE (DUF1399)"/>
    <property type="match status" value="1"/>
</dbReference>